<dbReference type="Gene3D" id="3.40.30.10">
    <property type="entry name" value="Glutaredoxin"/>
    <property type="match status" value="1"/>
</dbReference>
<comment type="caution">
    <text evidence="3">The sequence shown here is derived from an EMBL/GenBank/DDBJ whole genome shotgun (WGS) entry which is preliminary data.</text>
</comment>
<dbReference type="InterPro" id="IPR006660">
    <property type="entry name" value="Arsenate_reductase-like"/>
</dbReference>
<dbReference type="Pfam" id="PF03960">
    <property type="entry name" value="ArsC"/>
    <property type="match status" value="1"/>
</dbReference>
<protein>
    <submittedName>
        <fullName evidence="3">Arsenate reductase</fullName>
    </submittedName>
</protein>
<dbReference type="PANTHER" id="PTHR30041:SF4">
    <property type="entry name" value="ARSENATE REDUCTASE"/>
    <property type="match status" value="1"/>
</dbReference>
<proteinExistence type="inferred from homology"/>
<dbReference type="RefSeq" id="WP_131553077.1">
    <property type="nucleotide sequence ID" value="NZ_SJSK01000002.1"/>
</dbReference>
<gene>
    <name evidence="3" type="ORF">EZ428_10420</name>
</gene>
<dbReference type="Proteomes" id="UP000292884">
    <property type="component" value="Unassembled WGS sequence"/>
</dbReference>
<evidence type="ECO:0000256" key="2">
    <source>
        <dbReference type="PROSITE-ProRule" id="PRU01282"/>
    </source>
</evidence>
<evidence type="ECO:0000313" key="3">
    <source>
        <dbReference type="EMBL" id="TCC92136.1"/>
    </source>
</evidence>
<keyword evidence="4" id="KW-1185">Reference proteome</keyword>
<evidence type="ECO:0000256" key="1">
    <source>
        <dbReference type="ARBA" id="ARBA00007198"/>
    </source>
</evidence>
<comment type="similarity">
    <text evidence="1 2">Belongs to the ArsC family.</text>
</comment>
<accession>A0A4V2MIZ2</accession>
<dbReference type="OrthoDB" id="9808142at2"/>
<dbReference type="PROSITE" id="PS51353">
    <property type="entry name" value="ARSC"/>
    <property type="match status" value="1"/>
</dbReference>
<dbReference type="EMBL" id="SJSK01000002">
    <property type="protein sequence ID" value="TCC92136.1"/>
    <property type="molecule type" value="Genomic_DNA"/>
</dbReference>
<dbReference type="PANTHER" id="PTHR30041">
    <property type="entry name" value="ARSENATE REDUCTASE"/>
    <property type="match status" value="1"/>
</dbReference>
<dbReference type="InterPro" id="IPR036249">
    <property type="entry name" value="Thioredoxin-like_sf"/>
</dbReference>
<dbReference type="SUPFAM" id="SSF52833">
    <property type="entry name" value="Thioredoxin-like"/>
    <property type="match status" value="1"/>
</dbReference>
<dbReference type="AlphaFoldDB" id="A0A4V2MIZ2"/>
<organism evidence="3 4">
    <name type="scientific">Pedobacter frigiditerrae</name>
    <dbReference type="NCBI Taxonomy" id="2530452"/>
    <lineage>
        <taxon>Bacteria</taxon>
        <taxon>Pseudomonadati</taxon>
        <taxon>Bacteroidota</taxon>
        <taxon>Sphingobacteriia</taxon>
        <taxon>Sphingobacteriales</taxon>
        <taxon>Sphingobacteriaceae</taxon>
        <taxon>Pedobacter</taxon>
    </lineage>
</organism>
<name>A0A4V2MIZ2_9SPHI</name>
<reference evidence="3 4" key="1">
    <citation type="submission" date="2019-02" db="EMBL/GenBank/DDBJ databases">
        <title>Pedobacter sp. RP-1-13 sp. nov., isolated from Arctic soil.</title>
        <authorList>
            <person name="Dahal R.H."/>
        </authorList>
    </citation>
    <scope>NUCLEOTIDE SEQUENCE [LARGE SCALE GENOMIC DNA]</scope>
    <source>
        <strain evidence="3 4">RP-1-13</strain>
    </source>
</reference>
<evidence type="ECO:0000313" key="4">
    <source>
        <dbReference type="Proteomes" id="UP000292884"/>
    </source>
</evidence>
<sequence>MITIYHNNSCTKSRIALAALTKNDEPFEVINYLENVPSVEELRSIIEKLDCKPKDIVRTTEKVYLEKYKGKDLTDEEWIMAMHENPILIQRPIIVKDNVAVIGRSEDALDEII</sequence>